<keyword evidence="2 4" id="KW-0863">Zinc-finger</keyword>
<protein>
    <recommendedName>
        <fullName evidence="6">MYND-type domain-containing protein</fullName>
    </recommendedName>
</protein>
<organism evidence="7">
    <name type="scientific">Ditylum brightwellii</name>
    <dbReference type="NCBI Taxonomy" id="49249"/>
    <lineage>
        <taxon>Eukaryota</taxon>
        <taxon>Sar</taxon>
        <taxon>Stramenopiles</taxon>
        <taxon>Ochrophyta</taxon>
        <taxon>Bacillariophyta</taxon>
        <taxon>Mediophyceae</taxon>
        <taxon>Lithodesmiophycidae</taxon>
        <taxon>Lithodesmiales</taxon>
        <taxon>Lithodesmiaceae</taxon>
        <taxon>Ditylum</taxon>
    </lineage>
</organism>
<feature type="region of interest" description="Disordered" evidence="5">
    <location>
        <begin position="82"/>
        <end position="141"/>
    </location>
</feature>
<evidence type="ECO:0000256" key="2">
    <source>
        <dbReference type="ARBA" id="ARBA00022771"/>
    </source>
</evidence>
<dbReference type="AlphaFoldDB" id="A0A6U3SHC0"/>
<dbReference type="PROSITE" id="PS50865">
    <property type="entry name" value="ZF_MYND_2"/>
    <property type="match status" value="1"/>
</dbReference>
<dbReference type="EMBL" id="HBGN01024658">
    <property type="protein sequence ID" value="CAD9339403.1"/>
    <property type="molecule type" value="Transcribed_RNA"/>
</dbReference>
<evidence type="ECO:0000313" key="7">
    <source>
        <dbReference type="EMBL" id="CAD9339403.1"/>
    </source>
</evidence>
<gene>
    <name evidence="8" type="ORF">DBRI00130_LOCUS16616</name>
    <name evidence="7" type="ORF">DBRI1063_LOCUS15768</name>
</gene>
<feature type="compositionally biased region" description="Low complexity" evidence="5">
    <location>
        <begin position="88"/>
        <end position="103"/>
    </location>
</feature>
<feature type="domain" description="MYND-type" evidence="6">
    <location>
        <begin position="48"/>
        <end position="87"/>
    </location>
</feature>
<dbReference type="InterPro" id="IPR002893">
    <property type="entry name" value="Znf_MYND"/>
</dbReference>
<feature type="compositionally biased region" description="Polar residues" evidence="5">
    <location>
        <begin position="117"/>
        <end position="135"/>
    </location>
</feature>
<name>A0A6U3SHC0_9STRA</name>
<evidence type="ECO:0000313" key="8">
    <source>
        <dbReference type="EMBL" id="CAE4610521.1"/>
    </source>
</evidence>
<proteinExistence type="predicted"/>
<dbReference type="Gene3D" id="6.10.140.2220">
    <property type="match status" value="1"/>
</dbReference>
<dbReference type="PROSITE" id="PS01360">
    <property type="entry name" value="ZF_MYND_1"/>
    <property type="match status" value="1"/>
</dbReference>
<accession>A0A6U3SHC0</accession>
<evidence type="ECO:0000256" key="3">
    <source>
        <dbReference type="ARBA" id="ARBA00022833"/>
    </source>
</evidence>
<dbReference type="GO" id="GO:0008270">
    <property type="term" value="F:zinc ion binding"/>
    <property type="evidence" value="ECO:0007669"/>
    <property type="project" value="UniProtKB-KW"/>
</dbReference>
<evidence type="ECO:0000256" key="1">
    <source>
        <dbReference type="ARBA" id="ARBA00022723"/>
    </source>
</evidence>
<keyword evidence="1" id="KW-0479">Metal-binding</keyword>
<dbReference type="SUPFAM" id="SSF144232">
    <property type="entry name" value="HIT/MYND zinc finger-like"/>
    <property type="match status" value="1"/>
</dbReference>
<dbReference type="Pfam" id="PF01753">
    <property type="entry name" value="zf-MYND"/>
    <property type="match status" value="1"/>
</dbReference>
<evidence type="ECO:0000256" key="4">
    <source>
        <dbReference type="PROSITE-ProRule" id="PRU00134"/>
    </source>
</evidence>
<evidence type="ECO:0000259" key="6">
    <source>
        <dbReference type="PROSITE" id="PS50865"/>
    </source>
</evidence>
<dbReference type="EMBL" id="HBNS01020959">
    <property type="protein sequence ID" value="CAE4610521.1"/>
    <property type="molecule type" value="Transcribed_RNA"/>
</dbReference>
<keyword evidence="3" id="KW-0862">Zinc</keyword>
<reference evidence="7" key="1">
    <citation type="submission" date="2021-01" db="EMBL/GenBank/DDBJ databases">
        <authorList>
            <person name="Corre E."/>
            <person name="Pelletier E."/>
            <person name="Niang G."/>
            <person name="Scheremetjew M."/>
            <person name="Finn R."/>
            <person name="Kale V."/>
            <person name="Holt S."/>
            <person name="Cochrane G."/>
            <person name="Meng A."/>
            <person name="Brown T."/>
            <person name="Cohen L."/>
        </authorList>
    </citation>
    <scope>NUCLEOTIDE SEQUENCE</scope>
    <source>
        <strain evidence="8">GSO104</strain>
        <strain evidence="7">Pop2</strain>
    </source>
</reference>
<sequence length="321" mass="35220">MTDEITLPLAEVAVVRPPLATVTPIAELKTTTSTAEEDEILPVATLLCSNKGCDNEGKKRCSRCKFTYYCSTGCQKADWKDGHKKICSSSSGSSRKVRASSSSQTRSPPTMGCDASATASENGNNQQPSPQTENGGNDPKKTKIIPIQVRRMAQAAAKKLVAALRKNEYPDKDTSEIFGIQQTTTAINDNVQSSKKEIESISTGVLIYHSWVEVYKHRLSHSINATPTLLGTPCPLARPQQKQREEEASKIFTIDVAASLAGGKLSQLFEESVKYVIECNTCHDTISKVYCIEMKLRGFGSKNYLNSDDEKHVCQMNNFLK</sequence>
<evidence type="ECO:0000256" key="5">
    <source>
        <dbReference type="SAM" id="MobiDB-lite"/>
    </source>
</evidence>